<sequence length="259" mass="30263">MPNPHSMPEIIEFWRNIFLSENPLQALEKIEGKLPLELNRFIDLEHSYPEPYFGPLDDIHSNDAILLLINPGNIQVAQENIKEHNDFIRERFLSWNRHDYLDCEERLRVHSIAGLQWRKKMQKQVEGVLDRKIEFLHTIEFFPFHSKSWGHLSKRGAQYLLEMGSTKASMNLIRQLSLSKHRIPILGIGRPWLDVFEKFNHPCVDEYSSDPGNPRAGHRVYKINVTEEGTPVVIYSSCGMHFPRAIEPVKKIREFCGLL</sequence>
<dbReference type="EMBL" id="JAJAXM010000042">
    <property type="protein sequence ID" value="MCG9027203.1"/>
    <property type="molecule type" value="Genomic_DNA"/>
</dbReference>
<dbReference type="RefSeq" id="WP_239894556.1">
    <property type="nucleotide sequence ID" value="NZ_JAJAXM010000042.1"/>
</dbReference>
<proteinExistence type="predicted"/>
<accession>A0ABD4SVC8</accession>
<evidence type="ECO:0000313" key="2">
    <source>
        <dbReference type="Proteomes" id="UP001200247"/>
    </source>
</evidence>
<organism evidence="1 2">
    <name type="scientific">Laribacter hongkongensis</name>
    <dbReference type="NCBI Taxonomy" id="168471"/>
    <lineage>
        <taxon>Bacteria</taxon>
        <taxon>Pseudomonadati</taxon>
        <taxon>Pseudomonadota</taxon>
        <taxon>Betaproteobacteria</taxon>
        <taxon>Neisseriales</taxon>
        <taxon>Aquaspirillaceae</taxon>
        <taxon>Laribacter</taxon>
    </lineage>
</organism>
<comment type="caution">
    <text evidence="1">The sequence shown here is derived from an EMBL/GenBank/DDBJ whole genome shotgun (WGS) entry which is preliminary data.</text>
</comment>
<protein>
    <submittedName>
        <fullName evidence="1">Uncharacterized protein</fullName>
    </submittedName>
</protein>
<gene>
    <name evidence="1" type="ORF">LH440_15110</name>
</gene>
<name>A0ABD4SVC8_9NEIS</name>
<dbReference type="Proteomes" id="UP001200247">
    <property type="component" value="Unassembled WGS sequence"/>
</dbReference>
<dbReference type="AlphaFoldDB" id="A0ABD4SVC8"/>
<evidence type="ECO:0000313" key="1">
    <source>
        <dbReference type="EMBL" id="MCG9027203.1"/>
    </source>
</evidence>
<reference evidence="1 2" key="1">
    <citation type="submission" date="2021-10" db="EMBL/GenBank/DDBJ databases">
        <title>Whole-genome sequencing analysis of Laribacter hongkongensis: virulence gene profiles, carbohydrate-active enzyme prediction, and antimicrobial resistance characterization.</title>
        <authorList>
            <person name="Yuan P."/>
            <person name="Zhan Y."/>
            <person name="Chen D."/>
        </authorList>
    </citation>
    <scope>NUCLEOTIDE SEQUENCE [LARGE SCALE GENOMIC DNA]</scope>
    <source>
        <strain evidence="1 2">W67</strain>
    </source>
</reference>